<organism evidence="1 2">
    <name type="scientific">Rhizophagus irregularis</name>
    <dbReference type="NCBI Taxonomy" id="588596"/>
    <lineage>
        <taxon>Eukaryota</taxon>
        <taxon>Fungi</taxon>
        <taxon>Fungi incertae sedis</taxon>
        <taxon>Mucoromycota</taxon>
        <taxon>Glomeromycotina</taxon>
        <taxon>Glomeromycetes</taxon>
        <taxon>Glomerales</taxon>
        <taxon>Glomeraceae</taxon>
        <taxon>Rhizophagus</taxon>
    </lineage>
</organism>
<keyword evidence="2" id="KW-1185">Reference proteome</keyword>
<sequence length="179" mass="20745">MKSHTVLNECNFIITVVNDAEHQNSPGFLCDSKENQLGVCSSPTEAINTCYEKVFRSNVKFPGPHVMGFDNSNIIQQLLSEEEYKSVLQSNFNGIKSAFVQEIEDNEYVVQIYTNDDLLKTFSAIDPDEDIKWRDLFDKWLNRKSDILELRKSILDLCPPDHEINDREWHAWKAFVRNA</sequence>
<evidence type="ECO:0000313" key="1">
    <source>
        <dbReference type="EMBL" id="PKY47984.1"/>
    </source>
</evidence>
<comment type="caution">
    <text evidence="1">The sequence shown here is derived from an EMBL/GenBank/DDBJ whole genome shotgun (WGS) entry which is preliminary data.</text>
</comment>
<dbReference type="AlphaFoldDB" id="A0A2I1GN69"/>
<proteinExistence type="predicted"/>
<reference evidence="1 2" key="1">
    <citation type="submission" date="2015-10" db="EMBL/GenBank/DDBJ databases">
        <title>Genome analyses suggest a sexual origin of heterokaryosis in a supposedly ancient asexual fungus.</title>
        <authorList>
            <person name="Ropars J."/>
            <person name="Sedzielewska K."/>
            <person name="Noel J."/>
            <person name="Charron P."/>
            <person name="Farinelli L."/>
            <person name="Marton T."/>
            <person name="Kruger M."/>
            <person name="Pelin A."/>
            <person name="Brachmann A."/>
            <person name="Corradi N."/>
        </authorList>
    </citation>
    <scope>NUCLEOTIDE SEQUENCE [LARGE SCALE GENOMIC DNA]</scope>
    <source>
        <strain evidence="1 2">A4</strain>
    </source>
</reference>
<dbReference type="EMBL" id="LLXI01000592">
    <property type="protein sequence ID" value="PKY47984.1"/>
    <property type="molecule type" value="Genomic_DNA"/>
</dbReference>
<accession>A0A2I1GN69</accession>
<gene>
    <name evidence="1" type="ORF">RhiirA4_544341</name>
</gene>
<dbReference type="Proteomes" id="UP000234323">
    <property type="component" value="Unassembled WGS sequence"/>
</dbReference>
<protein>
    <submittedName>
        <fullName evidence="1">Uncharacterized protein</fullName>
    </submittedName>
</protein>
<dbReference type="VEuPathDB" id="FungiDB:RhiirFUN_025195"/>
<name>A0A2I1GN69_9GLOM</name>
<evidence type="ECO:0000313" key="2">
    <source>
        <dbReference type="Proteomes" id="UP000234323"/>
    </source>
</evidence>